<name>A0ABX3XSF5_STRPT</name>
<accession>A0ABX3XSF5</accession>
<feature type="region of interest" description="Disordered" evidence="1">
    <location>
        <begin position="24"/>
        <end position="77"/>
    </location>
</feature>
<reference evidence="2 3" key="1">
    <citation type="submission" date="2016-09" db="EMBL/GenBank/DDBJ databases">
        <title>Streptomyces platensis DSM40041, a candidate organism with high potential of specific P450 cytochromes.</title>
        <authorList>
            <person name="Grumaz C."/>
            <person name="Vainshtein Y."/>
            <person name="Kirstahler P."/>
            <person name="Sohn K."/>
        </authorList>
    </citation>
    <scope>NUCLEOTIDE SEQUENCE [LARGE SCALE GENOMIC DNA]</scope>
    <source>
        <strain evidence="2 3">DSM 40041</strain>
    </source>
</reference>
<dbReference type="Proteomes" id="UP000194225">
    <property type="component" value="Unassembled WGS sequence"/>
</dbReference>
<gene>
    <name evidence="2" type="ORF">BG653_05214</name>
</gene>
<protein>
    <submittedName>
        <fullName evidence="2">Uncharacterized protein</fullName>
    </submittedName>
</protein>
<sequence>MAVVGRGPDAYSCKRTDGVTLFMSEARTDTTQARPQEASAQAAEAASSGRHRGPAAAEESGATPHGRHRRDRQTQDA</sequence>
<proteinExistence type="predicted"/>
<evidence type="ECO:0000256" key="1">
    <source>
        <dbReference type="SAM" id="MobiDB-lite"/>
    </source>
</evidence>
<dbReference type="EMBL" id="MIGA01000042">
    <property type="protein sequence ID" value="OSY41138.1"/>
    <property type="molecule type" value="Genomic_DNA"/>
</dbReference>
<feature type="compositionally biased region" description="Low complexity" evidence="1">
    <location>
        <begin position="36"/>
        <end position="48"/>
    </location>
</feature>
<keyword evidence="3" id="KW-1185">Reference proteome</keyword>
<evidence type="ECO:0000313" key="2">
    <source>
        <dbReference type="EMBL" id="OSY41138.1"/>
    </source>
</evidence>
<evidence type="ECO:0000313" key="3">
    <source>
        <dbReference type="Proteomes" id="UP000194225"/>
    </source>
</evidence>
<comment type="caution">
    <text evidence="2">The sequence shown here is derived from an EMBL/GenBank/DDBJ whole genome shotgun (WGS) entry which is preliminary data.</text>
</comment>
<organism evidence="2 3">
    <name type="scientific">Streptomyces platensis</name>
    <dbReference type="NCBI Taxonomy" id="58346"/>
    <lineage>
        <taxon>Bacteria</taxon>
        <taxon>Bacillati</taxon>
        <taxon>Actinomycetota</taxon>
        <taxon>Actinomycetes</taxon>
        <taxon>Kitasatosporales</taxon>
        <taxon>Streptomycetaceae</taxon>
        <taxon>Streptomyces</taxon>
    </lineage>
</organism>